<accession>A0ABU0AFM5</accession>
<keyword evidence="3" id="KW-0479">Metal-binding</keyword>
<reference evidence="8 9" key="1">
    <citation type="submission" date="2023-07" db="EMBL/GenBank/DDBJ databases">
        <title>Genomic Encyclopedia of Type Strains, Phase IV (KMG-IV): sequencing the most valuable type-strain genomes for metagenomic binning, comparative biology and taxonomic classification.</title>
        <authorList>
            <person name="Goeker M."/>
        </authorList>
    </citation>
    <scope>NUCLEOTIDE SEQUENCE [LARGE SCALE GENOMIC DNA]</scope>
    <source>
        <strain evidence="8 9">DSM 23494</strain>
    </source>
</reference>
<proteinExistence type="predicted"/>
<keyword evidence="6" id="KW-0464">Manganese</keyword>
<evidence type="ECO:0000259" key="7">
    <source>
        <dbReference type="PROSITE" id="PS51462"/>
    </source>
</evidence>
<comment type="cofactor">
    <cofactor evidence="1">
        <name>Mn(2+)</name>
        <dbReference type="ChEBI" id="CHEBI:29035"/>
    </cofactor>
</comment>
<evidence type="ECO:0000313" key="9">
    <source>
        <dbReference type="Proteomes" id="UP001238088"/>
    </source>
</evidence>
<dbReference type="PANTHER" id="PTHR12318:SF0">
    <property type="entry name" value="ACYL-COENZYME A DIPHOSPHATASE NUDT19"/>
    <property type="match status" value="1"/>
</dbReference>
<dbReference type="RefSeq" id="WP_307473399.1">
    <property type="nucleotide sequence ID" value="NZ_JAUSUB010000005.1"/>
</dbReference>
<dbReference type="InterPro" id="IPR000086">
    <property type="entry name" value="NUDIX_hydrolase_dom"/>
</dbReference>
<dbReference type="CDD" id="cd18870">
    <property type="entry name" value="NUDIX_AcylCoAdiphos_Nudt19"/>
    <property type="match status" value="1"/>
</dbReference>
<evidence type="ECO:0000256" key="3">
    <source>
        <dbReference type="ARBA" id="ARBA00022723"/>
    </source>
</evidence>
<dbReference type="Pfam" id="PF00293">
    <property type="entry name" value="NUDIX"/>
    <property type="match status" value="1"/>
</dbReference>
<dbReference type="Proteomes" id="UP001238088">
    <property type="component" value="Unassembled WGS sequence"/>
</dbReference>
<comment type="caution">
    <text evidence="8">The sequence shown here is derived from an EMBL/GenBank/DDBJ whole genome shotgun (WGS) entry which is preliminary data.</text>
</comment>
<evidence type="ECO:0000313" key="8">
    <source>
        <dbReference type="EMBL" id="MDQ0269659.1"/>
    </source>
</evidence>
<name>A0ABU0AFM5_9BACI</name>
<gene>
    <name evidence="8" type="ORF">J2S17_001531</name>
</gene>
<comment type="cofactor">
    <cofactor evidence="2">
        <name>Mg(2+)</name>
        <dbReference type="ChEBI" id="CHEBI:18420"/>
    </cofactor>
</comment>
<keyword evidence="4" id="KW-0378">Hydrolase</keyword>
<feature type="domain" description="Nudix hydrolase" evidence="7">
    <location>
        <begin position="4"/>
        <end position="196"/>
    </location>
</feature>
<dbReference type="SUPFAM" id="SSF55811">
    <property type="entry name" value="Nudix"/>
    <property type="match status" value="1"/>
</dbReference>
<sequence>MYVTPKPASTVVLIDNETKVFLTKRPATMKFLAGHYVFPGGSLDKSDYPVITGQLINMNDSYQFSPAHYVAAARELFEEVGVNLATKEDGSPCQMETANMNEYRRLLLDGKITFFDIMSDHQLILDCNKFKYMGHKITPESSPYRFDTRFFIAQLPEGQNPMPDVYEIEEAFWITPEAALAAYKEGKLKMIKPTVLALNALVKIRQGKPID</sequence>
<evidence type="ECO:0000256" key="4">
    <source>
        <dbReference type="ARBA" id="ARBA00022801"/>
    </source>
</evidence>
<dbReference type="EMBL" id="JAUSUB010000005">
    <property type="protein sequence ID" value="MDQ0269659.1"/>
    <property type="molecule type" value="Genomic_DNA"/>
</dbReference>
<dbReference type="PROSITE" id="PS51462">
    <property type="entry name" value="NUDIX"/>
    <property type="match status" value="1"/>
</dbReference>
<dbReference type="InterPro" id="IPR015797">
    <property type="entry name" value="NUDIX_hydrolase-like_dom_sf"/>
</dbReference>
<evidence type="ECO:0000256" key="2">
    <source>
        <dbReference type="ARBA" id="ARBA00001946"/>
    </source>
</evidence>
<keyword evidence="5" id="KW-0460">Magnesium</keyword>
<evidence type="ECO:0000256" key="6">
    <source>
        <dbReference type="ARBA" id="ARBA00023211"/>
    </source>
</evidence>
<dbReference type="InterPro" id="IPR039121">
    <property type="entry name" value="NUDT19"/>
</dbReference>
<dbReference type="Gene3D" id="3.90.79.10">
    <property type="entry name" value="Nucleoside Triphosphate Pyrophosphohydrolase"/>
    <property type="match status" value="1"/>
</dbReference>
<evidence type="ECO:0000256" key="5">
    <source>
        <dbReference type="ARBA" id="ARBA00022842"/>
    </source>
</evidence>
<organism evidence="8 9">
    <name type="scientific">Cytobacillus purgationiresistens</name>
    <dbReference type="NCBI Taxonomy" id="863449"/>
    <lineage>
        <taxon>Bacteria</taxon>
        <taxon>Bacillati</taxon>
        <taxon>Bacillota</taxon>
        <taxon>Bacilli</taxon>
        <taxon>Bacillales</taxon>
        <taxon>Bacillaceae</taxon>
        <taxon>Cytobacillus</taxon>
    </lineage>
</organism>
<keyword evidence="9" id="KW-1185">Reference proteome</keyword>
<evidence type="ECO:0000256" key="1">
    <source>
        <dbReference type="ARBA" id="ARBA00001936"/>
    </source>
</evidence>
<protein>
    <submittedName>
        <fullName evidence="8">8-oxo-dGTP pyrophosphatase MutT (NUDIX family)</fullName>
    </submittedName>
</protein>
<dbReference type="PANTHER" id="PTHR12318">
    <property type="entry name" value="TESTOSTERONE-REGULATED PROTEIN RP2"/>
    <property type="match status" value="1"/>
</dbReference>